<name>A0A830F4W8_9EURY</name>
<sequence length="360" mass="39270">MPRRDDGKPESSRVYNRRSVLAALSSAGVVGLAGCSSSDGGGTGSGSNSSNGGGSGGGEVSITLPSVNETGTPMVNAGEKFKQKVESESDGAISVKVTPGGSYGSEPESIDLLSSGSIEMYTGGSAPYQRWANEYYFVNQPFVMESFDQLLTVMQSDEYQPAYDQIREDGNVRVMGEPRVYRGVRHYTSNNEVKKPGDVENMDLRLPEEDAWIQIWEEIGASPTPVALNELYSGLRTGVVEASEGPPAQISSLKLWEVQDYYNLTGHLVLGGSMYINDDFFRGLDETYQDMITQAANEATAEASEEAMKQEEKLMTRIKEEGMTIVDDVDQEAFAEAGRPAVEELFETTYAGTWDKWRNL</sequence>
<dbReference type="EMBL" id="BMPF01000003">
    <property type="protein sequence ID" value="GGL39064.1"/>
    <property type="molecule type" value="Genomic_DNA"/>
</dbReference>
<dbReference type="InterPro" id="IPR018389">
    <property type="entry name" value="DctP_fam"/>
</dbReference>
<organism evidence="3 4">
    <name type="scientific">Halarchaeum grantii</name>
    <dbReference type="NCBI Taxonomy" id="1193105"/>
    <lineage>
        <taxon>Archaea</taxon>
        <taxon>Methanobacteriati</taxon>
        <taxon>Methanobacteriota</taxon>
        <taxon>Stenosarchaea group</taxon>
        <taxon>Halobacteria</taxon>
        <taxon>Halobacteriales</taxon>
        <taxon>Halobacteriaceae</taxon>
    </lineage>
</organism>
<evidence type="ECO:0000313" key="4">
    <source>
        <dbReference type="Proteomes" id="UP000628840"/>
    </source>
</evidence>
<dbReference type="AlphaFoldDB" id="A0A830F4W8"/>
<keyword evidence="4" id="KW-1185">Reference proteome</keyword>
<dbReference type="Proteomes" id="UP000628840">
    <property type="component" value="Unassembled WGS sequence"/>
</dbReference>
<dbReference type="Gene3D" id="3.40.190.170">
    <property type="entry name" value="Bacterial extracellular solute-binding protein, family 7"/>
    <property type="match status" value="1"/>
</dbReference>
<feature type="region of interest" description="Disordered" evidence="2">
    <location>
        <begin position="33"/>
        <end position="73"/>
    </location>
</feature>
<evidence type="ECO:0000256" key="2">
    <source>
        <dbReference type="SAM" id="MobiDB-lite"/>
    </source>
</evidence>
<dbReference type="OrthoDB" id="342744at2157"/>
<gene>
    <name evidence="3" type="ORF">GCM10009037_23460</name>
</gene>
<feature type="compositionally biased region" description="Gly residues" evidence="2">
    <location>
        <begin position="39"/>
        <end position="59"/>
    </location>
</feature>
<dbReference type="InterPro" id="IPR038404">
    <property type="entry name" value="TRAP_DctP_sf"/>
</dbReference>
<dbReference type="GO" id="GO:0055085">
    <property type="term" value="P:transmembrane transport"/>
    <property type="evidence" value="ECO:0007669"/>
    <property type="project" value="InterPro"/>
</dbReference>
<dbReference type="Pfam" id="PF03480">
    <property type="entry name" value="DctP"/>
    <property type="match status" value="1"/>
</dbReference>
<proteinExistence type="predicted"/>
<reference evidence="3 4" key="1">
    <citation type="journal article" date="2019" name="Int. J. Syst. Evol. Microbiol.">
        <title>The Global Catalogue of Microorganisms (GCM) 10K type strain sequencing project: providing services to taxonomists for standard genome sequencing and annotation.</title>
        <authorList>
            <consortium name="The Broad Institute Genomics Platform"/>
            <consortium name="The Broad Institute Genome Sequencing Center for Infectious Disease"/>
            <person name="Wu L."/>
            <person name="Ma J."/>
        </authorList>
    </citation>
    <scope>NUCLEOTIDE SEQUENCE [LARGE SCALE GENOMIC DNA]</scope>
    <source>
        <strain evidence="3 4">JCM 19585</strain>
    </source>
</reference>
<dbReference type="PROSITE" id="PS51257">
    <property type="entry name" value="PROKAR_LIPOPROTEIN"/>
    <property type="match status" value="1"/>
</dbReference>
<accession>A0A830F4W8</accession>
<keyword evidence="1" id="KW-0732">Signal</keyword>
<protein>
    <submittedName>
        <fullName evidence="3">C4-dicarboxylate ABC transporter substrate-binding protein</fullName>
    </submittedName>
</protein>
<dbReference type="PANTHER" id="PTHR33376">
    <property type="match status" value="1"/>
</dbReference>
<dbReference type="RefSeq" id="WP_188883929.1">
    <property type="nucleotide sequence ID" value="NZ_BMPF01000003.1"/>
</dbReference>
<dbReference type="NCBIfam" id="NF037995">
    <property type="entry name" value="TRAP_S1"/>
    <property type="match status" value="1"/>
</dbReference>
<evidence type="ECO:0000256" key="1">
    <source>
        <dbReference type="ARBA" id="ARBA00022729"/>
    </source>
</evidence>
<dbReference type="PANTHER" id="PTHR33376:SF4">
    <property type="entry name" value="SIALIC ACID-BINDING PERIPLASMIC PROTEIN SIAP"/>
    <property type="match status" value="1"/>
</dbReference>
<comment type="caution">
    <text evidence="3">The sequence shown here is derived from an EMBL/GenBank/DDBJ whole genome shotgun (WGS) entry which is preliminary data.</text>
</comment>
<evidence type="ECO:0000313" key="3">
    <source>
        <dbReference type="EMBL" id="GGL39064.1"/>
    </source>
</evidence>
<dbReference type="CDD" id="cd13603">
    <property type="entry name" value="PBP2_TRAP_Siap_TeaA_like"/>
    <property type="match status" value="1"/>
</dbReference>
<feature type="compositionally biased region" description="Polar residues" evidence="2">
    <location>
        <begin position="63"/>
        <end position="73"/>
    </location>
</feature>